<dbReference type="Pfam" id="PF02517">
    <property type="entry name" value="Rce1-like"/>
    <property type="match status" value="1"/>
</dbReference>
<gene>
    <name evidence="4" type="ORF">A0O21_08475</name>
</gene>
<dbReference type="GO" id="GO:0080120">
    <property type="term" value="P:CAAX-box protein maturation"/>
    <property type="evidence" value="ECO:0007669"/>
    <property type="project" value="UniProtKB-ARBA"/>
</dbReference>
<keyword evidence="4" id="KW-0645">Protease</keyword>
<evidence type="ECO:0000259" key="3">
    <source>
        <dbReference type="Pfam" id="PF02517"/>
    </source>
</evidence>
<keyword evidence="2" id="KW-1133">Transmembrane helix</keyword>
<feature type="transmembrane region" description="Helical" evidence="2">
    <location>
        <begin position="263"/>
        <end position="283"/>
    </location>
</feature>
<comment type="similarity">
    <text evidence="1">Belongs to the UPF0177 family.</text>
</comment>
<reference evidence="4 5" key="1">
    <citation type="journal article" date="2016" name="Int. J. Syst. Evol. Microbiol.">
        <title>Streptococcuspantholopis sp. nov., isolated from faeces of the Tibetan antelope (Pantholops hodgsonii).</title>
        <authorList>
            <person name="Bai X."/>
            <person name="Xiong Y."/>
            <person name="Lu S."/>
            <person name="Jin D."/>
            <person name="Lai X."/>
            <person name="Yang J."/>
            <person name="Niu L."/>
            <person name="Hu S."/>
            <person name="Meng X."/>
            <person name="Pu J."/>
            <person name="Ye C."/>
            <person name="Xu J."/>
        </authorList>
    </citation>
    <scope>NUCLEOTIDE SEQUENCE [LARGE SCALE GENOMIC DNA]</scope>
    <source>
        <strain evidence="4 5">TA 26</strain>
    </source>
</reference>
<keyword evidence="4" id="KW-0378">Hydrolase</keyword>
<dbReference type="PANTHER" id="PTHR39430:SF1">
    <property type="entry name" value="PROTEASE"/>
    <property type="match status" value="1"/>
</dbReference>
<keyword evidence="5" id="KW-1185">Reference proteome</keyword>
<dbReference type="GO" id="GO:0004175">
    <property type="term" value="F:endopeptidase activity"/>
    <property type="evidence" value="ECO:0007669"/>
    <property type="project" value="UniProtKB-ARBA"/>
</dbReference>
<dbReference type="GO" id="GO:0006508">
    <property type="term" value="P:proteolysis"/>
    <property type="evidence" value="ECO:0007669"/>
    <property type="project" value="UniProtKB-KW"/>
</dbReference>
<protein>
    <submittedName>
        <fullName evidence="4">CAAX protease</fullName>
    </submittedName>
</protein>
<accession>A0A172Q954</accession>
<evidence type="ECO:0000313" key="4">
    <source>
        <dbReference type="EMBL" id="AND80033.1"/>
    </source>
</evidence>
<feature type="transmembrane region" description="Helical" evidence="2">
    <location>
        <begin position="54"/>
        <end position="74"/>
    </location>
</feature>
<dbReference type="KEGG" id="spat:A0O21_08475"/>
<keyword evidence="2" id="KW-0472">Membrane</keyword>
<sequence length="294" mass="31938">MPSFIQAKSRSRFNCGLLLAPIVGVFLLLAGEVSAESFSGWFFQVFPKTSGSSFLLELFSFIFITLIVICWSRLIEGSPWQGFGFSKKHALKDFIWGWILGAGLLSLCVLIMALLGGVTFEISNLSVKTFCRLLVLIPAWSVQGHAEETLVRGWFFSSIAVKHKIVTAVIASSLFFAAIHMGNDGLSLLPVLDLVLFGILASLYLLKTGSIWGISGLHAAWNCFQGNVFSFPVSGSSAGTALIKVSQQGPDWLSGGSFGVEGSLISILVQIIFILLLAYDLFLKKSSRQLKKSV</sequence>
<dbReference type="InterPro" id="IPR003675">
    <property type="entry name" value="Rce1/LyrA-like_dom"/>
</dbReference>
<name>A0A172Q954_9STRE</name>
<dbReference type="Proteomes" id="UP000077317">
    <property type="component" value="Chromosome"/>
</dbReference>
<dbReference type="EMBL" id="CP014699">
    <property type="protein sequence ID" value="AND80033.1"/>
    <property type="molecule type" value="Genomic_DNA"/>
</dbReference>
<keyword evidence="2" id="KW-0812">Transmembrane</keyword>
<evidence type="ECO:0000313" key="5">
    <source>
        <dbReference type="Proteomes" id="UP000077317"/>
    </source>
</evidence>
<proteinExistence type="inferred from homology"/>
<feature type="transmembrane region" description="Helical" evidence="2">
    <location>
        <begin position="95"/>
        <end position="120"/>
    </location>
</feature>
<feature type="transmembrane region" description="Helical" evidence="2">
    <location>
        <begin position="186"/>
        <end position="206"/>
    </location>
</feature>
<evidence type="ECO:0000256" key="1">
    <source>
        <dbReference type="ARBA" id="ARBA00009067"/>
    </source>
</evidence>
<organism evidence="4 5">
    <name type="scientific">Streptococcus pantholopis</name>
    <dbReference type="NCBI Taxonomy" id="1811193"/>
    <lineage>
        <taxon>Bacteria</taxon>
        <taxon>Bacillati</taxon>
        <taxon>Bacillota</taxon>
        <taxon>Bacilli</taxon>
        <taxon>Lactobacillales</taxon>
        <taxon>Streptococcaceae</taxon>
        <taxon>Streptococcus</taxon>
    </lineage>
</organism>
<reference evidence="5" key="2">
    <citation type="submission" date="2016-03" db="EMBL/GenBank/DDBJ databases">
        <title>Streptococcus antelopensis sp. nov., isolated from the feces of the Tibetan antelope (Pantholops hodgsonii) in Hoh Xil National Nature Reserve, Qinghai, China.</title>
        <authorList>
            <person name="Bai X."/>
        </authorList>
    </citation>
    <scope>NUCLEOTIDE SEQUENCE [LARGE SCALE GENOMIC DNA]</scope>
    <source>
        <strain evidence="5">TA 26</strain>
    </source>
</reference>
<dbReference type="RefSeq" id="WP_067064248.1">
    <property type="nucleotide sequence ID" value="NZ_CP014699.1"/>
</dbReference>
<feature type="domain" description="CAAX prenyl protease 2/Lysostaphin resistance protein A-like" evidence="3">
    <location>
        <begin position="133"/>
        <end position="224"/>
    </location>
</feature>
<feature type="transmembrane region" description="Helical" evidence="2">
    <location>
        <begin position="154"/>
        <end position="179"/>
    </location>
</feature>
<evidence type="ECO:0000256" key="2">
    <source>
        <dbReference type="SAM" id="Phobius"/>
    </source>
</evidence>
<dbReference type="PANTHER" id="PTHR39430">
    <property type="entry name" value="MEMBRANE-ASSOCIATED PROTEASE-RELATED"/>
    <property type="match status" value="1"/>
</dbReference>
<dbReference type="AlphaFoldDB" id="A0A172Q954"/>